<dbReference type="EMBL" id="LSRQ01008352">
    <property type="protein sequence ID" value="OAY63340.1"/>
    <property type="molecule type" value="Genomic_DNA"/>
</dbReference>
<organism evidence="2 3">
    <name type="scientific">Ananas comosus</name>
    <name type="common">Pineapple</name>
    <name type="synonym">Ananas ananas</name>
    <dbReference type="NCBI Taxonomy" id="4615"/>
    <lineage>
        <taxon>Eukaryota</taxon>
        <taxon>Viridiplantae</taxon>
        <taxon>Streptophyta</taxon>
        <taxon>Embryophyta</taxon>
        <taxon>Tracheophyta</taxon>
        <taxon>Spermatophyta</taxon>
        <taxon>Magnoliopsida</taxon>
        <taxon>Liliopsida</taxon>
        <taxon>Poales</taxon>
        <taxon>Bromeliaceae</taxon>
        <taxon>Bromelioideae</taxon>
        <taxon>Ananas</taxon>
    </lineage>
</organism>
<proteinExistence type="predicted"/>
<evidence type="ECO:0000256" key="1">
    <source>
        <dbReference type="SAM" id="MobiDB-lite"/>
    </source>
</evidence>
<protein>
    <submittedName>
        <fullName evidence="2">Uncharacterized protein</fullName>
    </submittedName>
</protein>
<feature type="compositionally biased region" description="Low complexity" evidence="1">
    <location>
        <begin position="101"/>
        <end position="111"/>
    </location>
</feature>
<name>A0A199UFJ7_ANACO</name>
<gene>
    <name evidence="2" type="ORF">ACMD2_19547</name>
</gene>
<evidence type="ECO:0000313" key="2">
    <source>
        <dbReference type="EMBL" id="OAY63340.1"/>
    </source>
</evidence>
<comment type="caution">
    <text evidence="2">The sequence shown here is derived from an EMBL/GenBank/DDBJ whole genome shotgun (WGS) entry which is preliminary data.</text>
</comment>
<feature type="compositionally biased region" description="Low complexity" evidence="1">
    <location>
        <begin position="74"/>
        <end position="90"/>
    </location>
</feature>
<feature type="region of interest" description="Disordered" evidence="1">
    <location>
        <begin position="1"/>
        <end position="52"/>
    </location>
</feature>
<sequence>MLRKDREEEESDKPRDTAHHTDSKGGRGRDDEAPNERAVGDEERAKAYDEARSRRVCPLLKIGIALLPALPRHGSAAVGAPSAAAAAAAGERGGREREIEIGVASFPSSSLPFPPPTQRKNPNSLPRSLHPESPVPPPPSASAATAAAAAAPRQRALL</sequence>
<dbReference type="AlphaFoldDB" id="A0A199UFJ7"/>
<feature type="region of interest" description="Disordered" evidence="1">
    <location>
        <begin position="74"/>
        <end position="158"/>
    </location>
</feature>
<evidence type="ECO:0000313" key="3">
    <source>
        <dbReference type="Proteomes" id="UP000092600"/>
    </source>
</evidence>
<dbReference type="Proteomes" id="UP000092600">
    <property type="component" value="Unassembled WGS sequence"/>
</dbReference>
<feature type="compositionally biased region" description="Low complexity" evidence="1">
    <location>
        <begin position="141"/>
        <end position="152"/>
    </location>
</feature>
<reference evidence="2 3" key="1">
    <citation type="journal article" date="2016" name="DNA Res.">
        <title>The draft genome of MD-2 pineapple using hybrid error correction of long reads.</title>
        <authorList>
            <person name="Redwan R.M."/>
            <person name="Saidin A."/>
            <person name="Kumar S.V."/>
        </authorList>
    </citation>
    <scope>NUCLEOTIDE SEQUENCE [LARGE SCALE GENOMIC DNA]</scope>
    <source>
        <strain evidence="3">cv. MD2</strain>
        <tissue evidence="2">Leaf</tissue>
    </source>
</reference>
<accession>A0A199UFJ7</accession>